<gene>
    <name evidence="2" type="ORF">NDI37_04225</name>
</gene>
<evidence type="ECO:0008006" key="4">
    <source>
        <dbReference type="Google" id="ProtNLM"/>
    </source>
</evidence>
<feature type="transmembrane region" description="Helical" evidence="1">
    <location>
        <begin position="120"/>
        <end position="141"/>
    </location>
</feature>
<feature type="transmembrane region" description="Helical" evidence="1">
    <location>
        <begin position="172"/>
        <end position="194"/>
    </location>
</feature>
<feature type="transmembrane region" description="Helical" evidence="1">
    <location>
        <begin position="80"/>
        <end position="100"/>
    </location>
</feature>
<evidence type="ECO:0000256" key="1">
    <source>
        <dbReference type="SAM" id="Phobius"/>
    </source>
</evidence>
<dbReference type="Proteomes" id="UP001442494">
    <property type="component" value="Unassembled WGS sequence"/>
</dbReference>
<protein>
    <recommendedName>
        <fullName evidence="4">Yip1 domain-containing protein</fullName>
    </recommendedName>
</protein>
<dbReference type="RefSeq" id="WP_199295496.1">
    <property type="nucleotide sequence ID" value="NZ_JAMPKK010000006.1"/>
</dbReference>
<keyword evidence="1" id="KW-0812">Transmembrane</keyword>
<evidence type="ECO:0000313" key="2">
    <source>
        <dbReference type="EMBL" id="MEP0863673.1"/>
    </source>
</evidence>
<sequence length="202" mass="21880">MLSSCQQLRSQGFNVSDQKSKGSFGKTLWKALSLDANFYENAPNNPTTNRIARTMVIFAAVSHALGSAVILLINRASLPVLVVALLIDGISVMAGYYFWTLTISKIGDWLKPNHVAFGDLLIPIGFAYAPQVLNFLTLIPLLGRGIELGLSVWSLLAVIVAVRQGLDITTVWAASICLVGWPLIQIAIGSVQVLQQDLVGRF</sequence>
<keyword evidence="3" id="KW-1185">Reference proteome</keyword>
<accession>A0ABV0JJR4</accession>
<evidence type="ECO:0000313" key="3">
    <source>
        <dbReference type="Proteomes" id="UP001442494"/>
    </source>
</evidence>
<comment type="caution">
    <text evidence="2">The sequence shown here is derived from an EMBL/GenBank/DDBJ whole genome shotgun (WGS) entry which is preliminary data.</text>
</comment>
<proteinExistence type="predicted"/>
<reference evidence="2 3" key="1">
    <citation type="submission" date="2022-04" db="EMBL/GenBank/DDBJ databases">
        <title>Positive selection, recombination, and allopatry shape intraspecific diversity of widespread and dominant cyanobacteria.</title>
        <authorList>
            <person name="Wei J."/>
            <person name="Shu W."/>
            <person name="Hu C."/>
        </authorList>
    </citation>
    <scope>NUCLEOTIDE SEQUENCE [LARGE SCALE GENOMIC DNA]</scope>
    <source>
        <strain evidence="2 3">GB2-A5</strain>
    </source>
</reference>
<keyword evidence="1" id="KW-1133">Transmembrane helix</keyword>
<keyword evidence="1" id="KW-0472">Membrane</keyword>
<feature type="transmembrane region" description="Helical" evidence="1">
    <location>
        <begin position="148"/>
        <end position="166"/>
    </location>
</feature>
<name>A0ABV0JJR4_9CYAN</name>
<dbReference type="EMBL" id="JAMPKK010000006">
    <property type="protein sequence ID" value="MEP0863673.1"/>
    <property type="molecule type" value="Genomic_DNA"/>
</dbReference>
<feature type="transmembrane region" description="Helical" evidence="1">
    <location>
        <begin position="51"/>
        <end position="73"/>
    </location>
</feature>
<organism evidence="2 3">
    <name type="scientific">Funiculus sociatus GB2-A5</name>
    <dbReference type="NCBI Taxonomy" id="2933946"/>
    <lineage>
        <taxon>Bacteria</taxon>
        <taxon>Bacillati</taxon>
        <taxon>Cyanobacteriota</taxon>
        <taxon>Cyanophyceae</taxon>
        <taxon>Coleofasciculales</taxon>
        <taxon>Coleofasciculaceae</taxon>
        <taxon>Funiculus</taxon>
    </lineage>
</organism>